<dbReference type="Proteomes" id="UP000183809">
    <property type="component" value="Unassembled WGS sequence"/>
</dbReference>
<evidence type="ECO:0000313" key="3">
    <source>
        <dbReference type="EMBL" id="OJD31025.1"/>
    </source>
</evidence>
<feature type="transmembrane region" description="Helical" evidence="2">
    <location>
        <begin position="20"/>
        <end position="38"/>
    </location>
</feature>
<reference evidence="3 4" key="1">
    <citation type="submission" date="2016-10" db="EMBL/GenBank/DDBJ databases">
        <title>Proteomics and genomics reveal pathogen-plant mechanisms compatible with a hemibiotrophic lifestyle of Diplodia corticola.</title>
        <authorList>
            <person name="Fernandes I."/>
            <person name="De Jonge R."/>
            <person name="Van De Peer Y."/>
            <person name="Devreese B."/>
            <person name="Alves A."/>
            <person name="Esteves A.C."/>
        </authorList>
    </citation>
    <scope>NUCLEOTIDE SEQUENCE [LARGE SCALE GENOMIC DNA]</scope>
    <source>
        <strain evidence="3 4">CBS 112549</strain>
    </source>
</reference>
<gene>
    <name evidence="3" type="ORF">BKCO1_5300047</name>
</gene>
<dbReference type="OrthoDB" id="3210850at2759"/>
<dbReference type="RefSeq" id="XP_020127285.1">
    <property type="nucleotide sequence ID" value="XM_020277155.1"/>
</dbReference>
<keyword evidence="2" id="KW-1133">Transmembrane helix</keyword>
<feature type="transmembrane region" description="Helical" evidence="2">
    <location>
        <begin position="134"/>
        <end position="157"/>
    </location>
</feature>
<organism evidence="3 4">
    <name type="scientific">Diplodia corticola</name>
    <dbReference type="NCBI Taxonomy" id="236234"/>
    <lineage>
        <taxon>Eukaryota</taxon>
        <taxon>Fungi</taxon>
        <taxon>Dikarya</taxon>
        <taxon>Ascomycota</taxon>
        <taxon>Pezizomycotina</taxon>
        <taxon>Dothideomycetes</taxon>
        <taxon>Dothideomycetes incertae sedis</taxon>
        <taxon>Botryosphaeriales</taxon>
        <taxon>Botryosphaeriaceae</taxon>
        <taxon>Diplodia</taxon>
    </lineage>
</organism>
<feature type="transmembrane region" description="Helical" evidence="2">
    <location>
        <begin position="234"/>
        <end position="256"/>
    </location>
</feature>
<feature type="transmembrane region" description="Helical" evidence="2">
    <location>
        <begin position="59"/>
        <end position="82"/>
    </location>
</feature>
<dbReference type="AlphaFoldDB" id="A0A1J9QRH8"/>
<dbReference type="EMBL" id="MNUE01000053">
    <property type="protein sequence ID" value="OJD31025.1"/>
    <property type="molecule type" value="Genomic_DNA"/>
</dbReference>
<accession>A0A1J9QRH8</accession>
<keyword evidence="2" id="KW-0472">Membrane</keyword>
<evidence type="ECO:0000256" key="1">
    <source>
        <dbReference type="SAM" id="MobiDB-lite"/>
    </source>
</evidence>
<protein>
    <submittedName>
        <fullName evidence="3">Transmembrane protein</fullName>
    </submittedName>
</protein>
<feature type="transmembrane region" description="Helical" evidence="2">
    <location>
        <begin position="94"/>
        <end position="113"/>
    </location>
</feature>
<feature type="compositionally biased region" description="Polar residues" evidence="1">
    <location>
        <begin position="294"/>
        <end position="304"/>
    </location>
</feature>
<keyword evidence="4" id="KW-1185">Reference proteome</keyword>
<name>A0A1J9QRH8_9PEZI</name>
<feature type="transmembrane region" description="Helical" evidence="2">
    <location>
        <begin position="207"/>
        <end position="228"/>
    </location>
</feature>
<dbReference type="PANTHER" id="PTHR38848">
    <property type="entry name" value="G-PROTEIN COUPLED RECEPTORS FAMILY 3 PROFILE DOMAIN-CONTAINING PROTEIN"/>
    <property type="match status" value="1"/>
</dbReference>
<sequence length="372" mass="42068">MYEIGFNDVPWFPNRGVQVGFTVGYLVAMPLISLMLFSRFPLIKTFHEITSWTLQYTRVTILIALSASWCYIFVGGLLNLGVGLSQSLRECSTGLFLCTWFYTTTKLGIYLFLMERAFVVRGGGVRLQSWHYRFNFFLMGCWLCVFILLETGRIYALRTDGVCTFGWEWWALIPLMSLDVFVNIYLVAMFVIPLFRNQFLNRKLRRLAIKSLWTSVGSVLATMVNLVMLIMIEAPGWLCLGSCSIDIFANAVLLFYMTMTQKSDDKEAKAAWTLNGFHQVSLPASSSRVSSSRGTGQESKEQWPSVSNIEAQNELIEYELRAHMAADLTADHNTTVIEAVQVPREASIADNNSDQGILPHSGIRVTRTVGFQ</sequence>
<evidence type="ECO:0000256" key="2">
    <source>
        <dbReference type="SAM" id="Phobius"/>
    </source>
</evidence>
<keyword evidence="2 3" id="KW-0812">Transmembrane</keyword>
<dbReference type="GeneID" id="31017416"/>
<feature type="region of interest" description="Disordered" evidence="1">
    <location>
        <begin position="285"/>
        <end position="304"/>
    </location>
</feature>
<evidence type="ECO:0000313" key="4">
    <source>
        <dbReference type="Proteomes" id="UP000183809"/>
    </source>
</evidence>
<dbReference type="PANTHER" id="PTHR38848:SF3">
    <property type="entry name" value="G-PROTEIN COUPLED RECEPTORS FAMILY 3 PROFILE DOMAIN-CONTAINING PROTEIN"/>
    <property type="match status" value="1"/>
</dbReference>
<feature type="transmembrane region" description="Helical" evidence="2">
    <location>
        <begin position="169"/>
        <end position="195"/>
    </location>
</feature>
<comment type="caution">
    <text evidence="3">The sequence shown here is derived from an EMBL/GenBank/DDBJ whole genome shotgun (WGS) entry which is preliminary data.</text>
</comment>
<proteinExistence type="predicted"/>